<gene>
    <name evidence="6" type="ORF">EV189_3357</name>
</gene>
<dbReference type="PROSITE" id="PS50926">
    <property type="entry name" value="TRAM"/>
    <property type="match status" value="1"/>
</dbReference>
<dbReference type="InterPro" id="IPR030391">
    <property type="entry name" value="MeTrfase_TrmA_CS"/>
</dbReference>
<dbReference type="Gene3D" id="3.40.50.150">
    <property type="entry name" value="Vaccinia Virus protein VP39"/>
    <property type="match status" value="1"/>
</dbReference>
<dbReference type="InterPro" id="IPR012340">
    <property type="entry name" value="NA-bd_OB-fold"/>
</dbReference>
<dbReference type="Gene3D" id="2.40.50.140">
    <property type="entry name" value="Nucleic acid-binding proteins"/>
    <property type="match status" value="1"/>
</dbReference>
<dbReference type="PROSITE" id="PS51687">
    <property type="entry name" value="SAM_MT_RNA_M5U"/>
    <property type="match status" value="1"/>
</dbReference>
<protein>
    <submittedName>
        <fullName evidence="6">23S rRNA m(5)U-1939 methyltransferase</fullName>
    </submittedName>
</protein>
<dbReference type="GO" id="GO:0070041">
    <property type="term" value="F:rRNA (uridine-C5-)-methyltransferase activity"/>
    <property type="evidence" value="ECO:0007669"/>
    <property type="project" value="TreeGrafter"/>
</dbReference>
<dbReference type="Pfam" id="PF01938">
    <property type="entry name" value="TRAM"/>
    <property type="match status" value="1"/>
</dbReference>
<dbReference type="Pfam" id="PF05958">
    <property type="entry name" value="tRNA_U5-meth_tr"/>
    <property type="match status" value="1"/>
</dbReference>
<evidence type="ECO:0000256" key="2">
    <source>
        <dbReference type="ARBA" id="ARBA00022679"/>
    </source>
</evidence>
<keyword evidence="7" id="KW-1185">Reference proteome</keyword>
<keyword evidence="1 4" id="KW-0489">Methyltransferase</keyword>
<dbReference type="CDD" id="cd02440">
    <property type="entry name" value="AdoMet_MTases"/>
    <property type="match status" value="1"/>
</dbReference>
<evidence type="ECO:0000313" key="6">
    <source>
        <dbReference type="EMBL" id="RZS82959.1"/>
    </source>
</evidence>
<dbReference type="Gene3D" id="2.40.50.1070">
    <property type="match status" value="1"/>
</dbReference>
<evidence type="ECO:0000256" key="4">
    <source>
        <dbReference type="PROSITE-ProRule" id="PRU01024"/>
    </source>
</evidence>
<evidence type="ECO:0000259" key="5">
    <source>
        <dbReference type="PROSITE" id="PS50926"/>
    </source>
</evidence>
<feature type="active site" description="Nucleophile" evidence="4">
    <location>
        <position position="372"/>
    </location>
</feature>
<comment type="caution">
    <text evidence="6">The sequence shown here is derived from an EMBL/GenBank/DDBJ whole genome shotgun (WGS) entry which is preliminary data.</text>
</comment>
<dbReference type="PANTHER" id="PTHR11061">
    <property type="entry name" value="RNA M5U METHYLTRANSFERASE"/>
    <property type="match status" value="1"/>
</dbReference>
<dbReference type="InterPro" id="IPR029063">
    <property type="entry name" value="SAM-dependent_MTases_sf"/>
</dbReference>
<accession>A0A4Q7NGL7</accession>
<dbReference type="SUPFAM" id="SSF50249">
    <property type="entry name" value="Nucleic acid-binding proteins"/>
    <property type="match status" value="1"/>
</dbReference>
<feature type="binding site" evidence="4">
    <location>
        <position position="298"/>
    </location>
    <ligand>
        <name>S-adenosyl-L-methionine</name>
        <dbReference type="ChEBI" id="CHEBI:59789"/>
    </ligand>
</feature>
<reference evidence="6 7" key="1">
    <citation type="submission" date="2019-02" db="EMBL/GenBank/DDBJ databases">
        <title>Genomic Encyclopedia of Type Strains, Phase IV (KMG-IV): sequencing the most valuable type-strain genomes for metagenomic binning, comparative biology and taxonomic classification.</title>
        <authorList>
            <person name="Goeker M."/>
        </authorList>
    </citation>
    <scope>NUCLEOTIDE SEQUENCE [LARGE SCALE GENOMIC DNA]</scope>
    <source>
        <strain evidence="6 7">DSM 45622</strain>
    </source>
</reference>
<dbReference type="RefSeq" id="WP_130494064.1">
    <property type="nucleotide sequence ID" value="NZ_SGXD01000004.1"/>
</dbReference>
<evidence type="ECO:0000256" key="1">
    <source>
        <dbReference type="ARBA" id="ARBA00022603"/>
    </source>
</evidence>
<feature type="binding site" evidence="4">
    <location>
        <position position="245"/>
    </location>
    <ligand>
        <name>S-adenosyl-L-methionine</name>
        <dbReference type="ChEBI" id="CHEBI:59789"/>
    </ligand>
</feature>
<comment type="similarity">
    <text evidence="4">Belongs to the class I-like SAM-binding methyltransferase superfamily. RNA M5U methyltransferase family.</text>
</comment>
<dbReference type="Proteomes" id="UP000293638">
    <property type="component" value="Unassembled WGS sequence"/>
</dbReference>
<dbReference type="PROSITE" id="PS01231">
    <property type="entry name" value="TRMA_2"/>
    <property type="match status" value="1"/>
</dbReference>
<dbReference type="OrthoDB" id="9804590at2"/>
<organism evidence="6 7">
    <name type="scientific">Motilibacter rhizosphaerae</name>
    <dbReference type="NCBI Taxonomy" id="598652"/>
    <lineage>
        <taxon>Bacteria</taxon>
        <taxon>Bacillati</taxon>
        <taxon>Actinomycetota</taxon>
        <taxon>Actinomycetes</taxon>
        <taxon>Motilibacterales</taxon>
        <taxon>Motilibacteraceae</taxon>
        <taxon>Motilibacter</taxon>
    </lineage>
</organism>
<evidence type="ECO:0000313" key="7">
    <source>
        <dbReference type="Proteomes" id="UP000293638"/>
    </source>
</evidence>
<name>A0A4Q7NGL7_9ACTN</name>
<dbReference type="EMBL" id="SGXD01000004">
    <property type="protein sequence ID" value="RZS82959.1"/>
    <property type="molecule type" value="Genomic_DNA"/>
</dbReference>
<dbReference type="AlphaFoldDB" id="A0A4Q7NGL7"/>
<keyword evidence="2 4" id="KW-0808">Transferase</keyword>
<feature type="binding site" evidence="4">
    <location>
        <position position="274"/>
    </location>
    <ligand>
        <name>S-adenosyl-L-methionine</name>
        <dbReference type="ChEBI" id="CHEBI:59789"/>
    </ligand>
</feature>
<dbReference type="GO" id="GO:0070475">
    <property type="term" value="P:rRNA base methylation"/>
    <property type="evidence" value="ECO:0007669"/>
    <property type="project" value="TreeGrafter"/>
</dbReference>
<keyword evidence="3 4" id="KW-0949">S-adenosyl-L-methionine</keyword>
<dbReference type="PANTHER" id="PTHR11061:SF30">
    <property type="entry name" value="TRNA (URACIL(54)-C(5))-METHYLTRANSFERASE"/>
    <property type="match status" value="1"/>
</dbReference>
<sequence length="417" mass="44390">MTTLELEVERVAHGGSCVARHPDGRVVFVRHALPGERVRARITDDGERFLRADAVEVLRPSPDRVEPPCAYARPGLCGGCDWQHASLPAQRGLKAAAVREQLVRLAGLDREVVVEAVPGDEDGLGWRTRVRFAVDAEGRLALRKHRSHDLVQVAACPIAAPGVDEVGATGVTWPGAAEVEVVASSTGDRTLLVEPAGTRRPRVPGLPGVTSTLVVGDESPLRGRSWVREHAAGRDWRVSAAGFWQVHPGAADTLVAAVVEALRPRAGDTVVDLYAGAGLFAGALAPLVGEDGRVVAVEGDKRAAADARRNLHEHAHVRIEAGSVEKVLAKPGWLALERADLVVLDPPRTGARRPVVEAVARLAPRTVAYVACDPAALARDLATFAEAGYELAGLRAFDLFPMTSHVECVAVLRARET</sequence>
<proteinExistence type="inferred from homology"/>
<dbReference type="InterPro" id="IPR002792">
    <property type="entry name" value="TRAM_dom"/>
</dbReference>
<feature type="binding site" evidence="4">
    <location>
        <position position="345"/>
    </location>
    <ligand>
        <name>S-adenosyl-L-methionine</name>
        <dbReference type="ChEBI" id="CHEBI:59789"/>
    </ligand>
</feature>
<dbReference type="InterPro" id="IPR010280">
    <property type="entry name" value="U5_MeTrfase_fam"/>
</dbReference>
<feature type="domain" description="TRAM" evidence="5">
    <location>
        <begin position="1"/>
        <end position="56"/>
    </location>
</feature>
<evidence type="ECO:0000256" key="3">
    <source>
        <dbReference type="ARBA" id="ARBA00022691"/>
    </source>
</evidence>
<dbReference type="SUPFAM" id="SSF53335">
    <property type="entry name" value="S-adenosyl-L-methionine-dependent methyltransferases"/>
    <property type="match status" value="1"/>
</dbReference>